<evidence type="ECO:0000256" key="4">
    <source>
        <dbReference type="SAM" id="Phobius"/>
    </source>
</evidence>
<protein>
    <recommendedName>
        <fullName evidence="8">Kelch repeat protein</fullName>
    </recommendedName>
</protein>
<dbReference type="RefSeq" id="XP_018064752.1">
    <property type="nucleotide sequence ID" value="XM_018215947.1"/>
</dbReference>
<feature type="compositionally biased region" description="Low complexity" evidence="3">
    <location>
        <begin position="656"/>
        <end position="680"/>
    </location>
</feature>
<evidence type="ECO:0000256" key="1">
    <source>
        <dbReference type="ARBA" id="ARBA00022441"/>
    </source>
</evidence>
<dbReference type="PANTHER" id="PTHR46228">
    <property type="entry name" value="KELCH DOMAIN-CONTAINING PROTEIN"/>
    <property type="match status" value="1"/>
</dbReference>
<feature type="signal peptide" evidence="5">
    <location>
        <begin position="1"/>
        <end position="17"/>
    </location>
</feature>
<feature type="region of interest" description="Disordered" evidence="3">
    <location>
        <begin position="750"/>
        <end position="827"/>
    </location>
</feature>
<name>A0A132BFB0_MOLSC</name>
<evidence type="ECO:0000256" key="3">
    <source>
        <dbReference type="SAM" id="MobiDB-lite"/>
    </source>
</evidence>
<accession>A0A132BFB0</accession>
<evidence type="ECO:0000256" key="5">
    <source>
        <dbReference type="SAM" id="SignalP"/>
    </source>
</evidence>
<dbReference type="CDD" id="cd12087">
    <property type="entry name" value="TM_EGFR-like"/>
    <property type="match status" value="1"/>
</dbReference>
<feature type="chain" id="PRO_5007288156" description="Kelch repeat protein" evidence="5">
    <location>
        <begin position="18"/>
        <end position="827"/>
    </location>
</feature>
<dbReference type="Proteomes" id="UP000070700">
    <property type="component" value="Unassembled WGS sequence"/>
</dbReference>
<keyword evidence="7" id="KW-1185">Reference proteome</keyword>
<gene>
    <name evidence="6" type="ORF">LY89DRAFT_689663</name>
</gene>
<keyword evidence="1" id="KW-0880">Kelch repeat</keyword>
<dbReference type="OrthoDB" id="10251809at2759"/>
<feature type="transmembrane region" description="Helical" evidence="4">
    <location>
        <begin position="524"/>
        <end position="548"/>
    </location>
</feature>
<keyword evidence="4" id="KW-0472">Membrane</keyword>
<keyword evidence="5" id="KW-0732">Signal</keyword>
<reference evidence="6 7" key="1">
    <citation type="submission" date="2015-10" db="EMBL/GenBank/DDBJ databases">
        <title>Full genome of DAOMC 229536 Phialocephala scopiformis, a fungal endophyte of spruce producing the potent anti-insectan compound rugulosin.</title>
        <authorList>
            <consortium name="DOE Joint Genome Institute"/>
            <person name="Walker A.K."/>
            <person name="Frasz S.L."/>
            <person name="Seifert K.A."/>
            <person name="Miller J.D."/>
            <person name="Mondo S.J."/>
            <person name="Labutti K."/>
            <person name="Lipzen A."/>
            <person name="Dockter R."/>
            <person name="Kennedy M."/>
            <person name="Grigoriev I.V."/>
            <person name="Spatafora J.W."/>
        </authorList>
    </citation>
    <scope>NUCLEOTIDE SEQUENCE [LARGE SCALE GENOMIC DNA]</scope>
    <source>
        <strain evidence="6 7">CBS 120377</strain>
    </source>
</reference>
<organism evidence="6 7">
    <name type="scientific">Mollisia scopiformis</name>
    <name type="common">Conifer needle endophyte fungus</name>
    <name type="synonym">Phialocephala scopiformis</name>
    <dbReference type="NCBI Taxonomy" id="149040"/>
    <lineage>
        <taxon>Eukaryota</taxon>
        <taxon>Fungi</taxon>
        <taxon>Dikarya</taxon>
        <taxon>Ascomycota</taxon>
        <taxon>Pezizomycotina</taxon>
        <taxon>Leotiomycetes</taxon>
        <taxon>Helotiales</taxon>
        <taxon>Mollisiaceae</taxon>
        <taxon>Mollisia</taxon>
    </lineage>
</organism>
<evidence type="ECO:0008006" key="8">
    <source>
        <dbReference type="Google" id="ProtNLM"/>
    </source>
</evidence>
<dbReference type="GeneID" id="28825673"/>
<feature type="region of interest" description="Disordered" evidence="3">
    <location>
        <begin position="629"/>
        <end position="733"/>
    </location>
</feature>
<proteinExistence type="predicted"/>
<evidence type="ECO:0000313" key="7">
    <source>
        <dbReference type="Proteomes" id="UP000070700"/>
    </source>
</evidence>
<keyword evidence="4" id="KW-0812">Transmembrane</keyword>
<dbReference type="KEGG" id="psco:LY89DRAFT_689663"/>
<keyword evidence="2" id="KW-0677">Repeat</keyword>
<keyword evidence="4" id="KW-1133">Transmembrane helix</keyword>
<dbReference type="PANTHER" id="PTHR46228:SF2">
    <property type="entry name" value="KELCH REPEAT PROTEIN (AFU_ORTHOLOGUE AFUA_4G14350)"/>
    <property type="match status" value="1"/>
</dbReference>
<evidence type="ECO:0000256" key="2">
    <source>
        <dbReference type="ARBA" id="ARBA00022737"/>
    </source>
</evidence>
<sequence>MFRSLLAAGLFARLCAAQQSGWQTGQVNATMCYWDSPRAAVVRDTLYIDGGALWWTPGMSDGTYGPPTSDDNPLGIVYQLNFSTPFNTTAQTNISNVFTTQSKAAAGGAANNVAPNYYDGVMMANDYEWFIYGGLITQTAEYTLPDSQSAAAYEVYASGPPKQFKSGYILETLTNGLTRYVTNGAGVSVPSENLGFYFGGLRSASFGPIYYQTGNETYNADVLSDTMIELDMTVQTQETWKNISLPTTVPGRINAELVWVPVSEQGVLVAIGGVVDAEYAELDTVLDANQTADTKLKSPGLMNTVAVYDIATGSWYEQPTSEQNPGMLTQGCTVMASAQDGSSHNIYWYGGWQGIDSTQPFNDDVWVLSIPTFMWMKVSSGTTGHGRAGHRCVKPYPDQMFVVGGYAPLTGTIPQCVSGNIIQVFNLSTATWITNYDPAVWSNYTVPSMISSMIGGTGTGSATHTQPSPSGFANASMTGLFGAAYNTSKITTWYPYHAAASTSPPGNITTITPTPKSGSGTPSYLGPVLGVVLGLFFLTLAIVAFLIWRRRHLFRSSAAGGQSENGTMDNRRWVTNWLRATPADAKAPTVTTDETPVTPYPYEEDRQEMAEVQGQQVFEMMDTSRLVELGANPDTGTGLHPIPMAQVPPHSPSPSSPRSQNLAPSNSITSTTTTSTLSRPPVSPVLQNSPRLDGPGQGREKFISGMSQLSDSDRGHLRGISETSVSTEGGGGVGFVTPLETPGALRGLGAAGAGGGEGRGEGSEGMVPTKVPTPPLRGTAVSPLTPPQGTGREGGDYLNASGGGSASPGAVTRRRSNFSEELGEDGR</sequence>
<dbReference type="InterPro" id="IPR011043">
    <property type="entry name" value="Gal_Oxase/kelch_b-propeller"/>
</dbReference>
<dbReference type="AlphaFoldDB" id="A0A132BFB0"/>
<dbReference type="InParanoid" id="A0A132BFB0"/>
<evidence type="ECO:0000313" key="6">
    <source>
        <dbReference type="EMBL" id="KUJ10397.1"/>
    </source>
</evidence>
<dbReference type="EMBL" id="KQ947429">
    <property type="protein sequence ID" value="KUJ10397.1"/>
    <property type="molecule type" value="Genomic_DNA"/>
</dbReference>
<dbReference type="SUPFAM" id="SSF50965">
    <property type="entry name" value="Galactose oxidase, central domain"/>
    <property type="match status" value="1"/>
</dbReference>